<evidence type="ECO:0000313" key="1">
    <source>
        <dbReference type="EMBL" id="MFC5469090.1"/>
    </source>
</evidence>
<proteinExistence type="predicted"/>
<dbReference type="InterPro" id="IPR012334">
    <property type="entry name" value="Pectin_lyas_fold"/>
</dbReference>
<keyword evidence="2" id="KW-1185">Reference proteome</keyword>
<organism evidence="1 2">
    <name type="scientific">Cohnella suwonensis</name>
    <dbReference type="NCBI Taxonomy" id="696072"/>
    <lineage>
        <taxon>Bacteria</taxon>
        <taxon>Bacillati</taxon>
        <taxon>Bacillota</taxon>
        <taxon>Bacilli</taxon>
        <taxon>Bacillales</taxon>
        <taxon>Paenibacillaceae</taxon>
        <taxon>Cohnella</taxon>
    </lineage>
</organism>
<dbReference type="Proteomes" id="UP001596105">
    <property type="component" value="Unassembled WGS sequence"/>
</dbReference>
<protein>
    <recommendedName>
        <fullName evidence="3">Right handed beta helix domain-containing protein</fullName>
    </recommendedName>
</protein>
<comment type="caution">
    <text evidence="1">The sequence shown here is derived from an EMBL/GenBank/DDBJ whole genome shotgun (WGS) entry which is preliminary data.</text>
</comment>
<dbReference type="RefSeq" id="WP_378082097.1">
    <property type="nucleotide sequence ID" value="NZ_JBHSMH010000025.1"/>
</dbReference>
<evidence type="ECO:0000313" key="2">
    <source>
        <dbReference type="Proteomes" id="UP001596105"/>
    </source>
</evidence>
<reference evidence="2" key="1">
    <citation type="journal article" date="2019" name="Int. J. Syst. Evol. Microbiol.">
        <title>The Global Catalogue of Microorganisms (GCM) 10K type strain sequencing project: providing services to taxonomists for standard genome sequencing and annotation.</title>
        <authorList>
            <consortium name="The Broad Institute Genomics Platform"/>
            <consortium name="The Broad Institute Genome Sequencing Center for Infectious Disease"/>
            <person name="Wu L."/>
            <person name="Ma J."/>
        </authorList>
    </citation>
    <scope>NUCLEOTIDE SEQUENCE [LARGE SCALE GENOMIC DNA]</scope>
    <source>
        <strain evidence="2">CCUG 57113</strain>
    </source>
</reference>
<gene>
    <name evidence="1" type="ORF">ACFPPD_10185</name>
</gene>
<sequence length="235" mass="26391">MEVSHGPCIVDHNILTSDYALENVAQGGAYVNNLIGGKMIHRKVLNRSTQYHLPHSTKIAGFSLTYGGDDRFYNNIFIGKEGLEGVGTYHFNNYTTSLTEYIDTVHKLHGDVEEFELVEQPVYINNNAYFHGAQPFERENDKLVENGFAPNLTIIDQGEEGYLSIELPEDFENFGGAVHSTATLPRVRIVDAEFENPDGSDVFLDTDFLDQPRALQSTLGPFALLKKGKNYIKLW</sequence>
<name>A0ABW0LUX7_9BACL</name>
<accession>A0ABW0LUX7</accession>
<dbReference type="EMBL" id="JBHSMH010000025">
    <property type="protein sequence ID" value="MFC5469090.1"/>
    <property type="molecule type" value="Genomic_DNA"/>
</dbReference>
<evidence type="ECO:0008006" key="3">
    <source>
        <dbReference type="Google" id="ProtNLM"/>
    </source>
</evidence>
<dbReference type="Gene3D" id="2.160.20.10">
    <property type="entry name" value="Single-stranded right-handed beta-helix, Pectin lyase-like"/>
    <property type="match status" value="1"/>
</dbReference>